<gene>
    <name evidence="5" type="ORF">ACFP3J_03205</name>
</gene>
<dbReference type="Gene3D" id="3.40.47.10">
    <property type="match status" value="2"/>
</dbReference>
<evidence type="ECO:0000256" key="2">
    <source>
        <dbReference type="ARBA" id="ARBA00022679"/>
    </source>
</evidence>
<dbReference type="InterPro" id="IPR011141">
    <property type="entry name" value="Polyketide_synthase_type-III"/>
</dbReference>
<comment type="caution">
    <text evidence="5">The sequence shown here is derived from an EMBL/GenBank/DDBJ whole genome shotgun (WGS) entry which is preliminary data.</text>
</comment>
<evidence type="ECO:0000259" key="3">
    <source>
        <dbReference type="Pfam" id="PF00195"/>
    </source>
</evidence>
<dbReference type="PANTHER" id="PTHR11877">
    <property type="entry name" value="HYDROXYMETHYLGLUTARYL-COA SYNTHASE"/>
    <property type="match status" value="1"/>
</dbReference>
<feature type="domain" description="Chalcone/stilbene synthase C-terminal" evidence="4">
    <location>
        <begin position="227"/>
        <end position="349"/>
    </location>
</feature>
<dbReference type="Pfam" id="PF02797">
    <property type="entry name" value="Chal_sti_synt_C"/>
    <property type="match status" value="1"/>
</dbReference>
<dbReference type="Pfam" id="PF00195">
    <property type="entry name" value="Chal_sti_synt_N"/>
    <property type="match status" value="1"/>
</dbReference>
<dbReference type="InterPro" id="IPR012328">
    <property type="entry name" value="Chalcone/stilbene_synt_C"/>
</dbReference>
<evidence type="ECO:0000313" key="6">
    <source>
        <dbReference type="Proteomes" id="UP001596065"/>
    </source>
</evidence>
<evidence type="ECO:0000259" key="4">
    <source>
        <dbReference type="Pfam" id="PF02797"/>
    </source>
</evidence>
<organism evidence="5 6">
    <name type="scientific">Streptomyces nogalater</name>
    <dbReference type="NCBI Taxonomy" id="38314"/>
    <lineage>
        <taxon>Bacteria</taxon>
        <taxon>Bacillati</taxon>
        <taxon>Actinomycetota</taxon>
        <taxon>Actinomycetes</taxon>
        <taxon>Kitasatosporales</taxon>
        <taxon>Streptomycetaceae</taxon>
        <taxon>Streptomyces</taxon>
    </lineage>
</organism>
<proteinExistence type="inferred from homology"/>
<dbReference type="PIRSF" id="PIRSF000451">
    <property type="entry name" value="PKS_III"/>
    <property type="match status" value="1"/>
</dbReference>
<dbReference type="EMBL" id="JBHSOE010000003">
    <property type="protein sequence ID" value="MFC5654501.1"/>
    <property type="molecule type" value="Genomic_DNA"/>
</dbReference>
<evidence type="ECO:0000313" key="5">
    <source>
        <dbReference type="EMBL" id="MFC5654501.1"/>
    </source>
</evidence>
<sequence>MPAHVGRPFIALAPHRITTDALIDHIASTYRHPDDPTRTHPRMNVWQRLIRNAGVDQRYWSRPLFEAARPSGVGYRAEVAFNDALDLAETSARQALDAAGLDPGGIDAIVTSHTTSWTVPGLDIHLIERLGLKPTVARTPLTTLACCGGAHALAQALFHTDARPGTRVLVVAAETLSTIYHTTEDTPQSMIYRSLFGDSAGACIVTGIDDRNHPPTGLIASDPYELVMPNSRDRYWGTIDEQGLHFESTKAAATAAADALPYLTDWLGERPVEWAAVHPGGPRIIDDVITGVGLDADKAGQHSHDSLRQNGNLGGVAILDVLRRTYEDPPAPGPGLLTAFGPGFTVAGIYGAWT</sequence>
<comment type="similarity">
    <text evidence="1">Belongs to the thiolase-like superfamily. Chalcone/stilbene synthases family.</text>
</comment>
<dbReference type="Proteomes" id="UP001596065">
    <property type="component" value="Unassembled WGS sequence"/>
</dbReference>
<dbReference type="InterPro" id="IPR001099">
    <property type="entry name" value="Chalcone/stilbene_synt_N"/>
</dbReference>
<dbReference type="PANTHER" id="PTHR11877:SF46">
    <property type="entry name" value="TYPE III POLYKETIDE SYNTHASE A"/>
    <property type="match status" value="1"/>
</dbReference>
<protein>
    <submittedName>
        <fullName evidence="5">PhlD</fullName>
    </submittedName>
</protein>
<evidence type="ECO:0000256" key="1">
    <source>
        <dbReference type="ARBA" id="ARBA00005531"/>
    </source>
</evidence>
<dbReference type="RefSeq" id="WP_344347271.1">
    <property type="nucleotide sequence ID" value="NZ_BAAASM010000009.1"/>
</dbReference>
<dbReference type="SUPFAM" id="SSF53901">
    <property type="entry name" value="Thiolase-like"/>
    <property type="match status" value="2"/>
</dbReference>
<name>A0ABW0W8H8_STRNO</name>
<dbReference type="InterPro" id="IPR016039">
    <property type="entry name" value="Thiolase-like"/>
</dbReference>
<reference evidence="6" key="1">
    <citation type="journal article" date="2019" name="Int. J. Syst. Evol. Microbiol.">
        <title>The Global Catalogue of Microorganisms (GCM) 10K type strain sequencing project: providing services to taxonomists for standard genome sequencing and annotation.</title>
        <authorList>
            <consortium name="The Broad Institute Genomics Platform"/>
            <consortium name="The Broad Institute Genome Sequencing Center for Infectious Disease"/>
            <person name="Wu L."/>
            <person name="Ma J."/>
        </authorList>
    </citation>
    <scope>NUCLEOTIDE SEQUENCE [LARGE SCALE GENOMIC DNA]</scope>
    <source>
        <strain evidence="6">KCTC 5701</strain>
    </source>
</reference>
<keyword evidence="2" id="KW-0808">Transferase</keyword>
<keyword evidence="6" id="KW-1185">Reference proteome</keyword>
<feature type="domain" description="Chalcone/stilbene synthase N-terminal" evidence="3">
    <location>
        <begin position="71"/>
        <end position="206"/>
    </location>
</feature>
<accession>A0ABW0W8H8</accession>